<dbReference type="Gene3D" id="2.130.10.10">
    <property type="entry name" value="YVTN repeat-like/Quinoprotein amine dehydrogenase"/>
    <property type="match status" value="2"/>
</dbReference>
<dbReference type="InterPro" id="IPR051344">
    <property type="entry name" value="Vgb"/>
</dbReference>
<evidence type="ECO:0000313" key="2">
    <source>
        <dbReference type="EMBL" id="MBH8574400.1"/>
    </source>
</evidence>
<name>A0A8J7I7C1_9NOST</name>
<accession>A0A8J7I7C1</accession>
<reference evidence="2 3" key="1">
    <citation type="journal article" date="2021" name="Int. J. Syst. Evol. Microbiol.">
        <title>Amazonocrinis nigriterrae gen. nov., sp. nov., Atlanticothrix silvestris gen. nov., sp. nov. and Dendronalium phyllosphericum gen. nov., sp. nov., nostocacean cyanobacteria from Brazilian environments.</title>
        <authorList>
            <person name="Alvarenga D.O."/>
            <person name="Andreote A.P.D."/>
            <person name="Branco L.H.Z."/>
            <person name="Delbaje E."/>
            <person name="Cruz R.B."/>
            <person name="Varani A.M."/>
            <person name="Fiore M.F."/>
        </authorList>
    </citation>
    <scope>NUCLEOTIDE SEQUENCE [LARGE SCALE GENOMIC DNA]</scope>
    <source>
        <strain evidence="2 3">CENA369</strain>
    </source>
</reference>
<dbReference type="SUPFAM" id="SSF63829">
    <property type="entry name" value="Calcium-dependent phosphotriesterase"/>
    <property type="match status" value="1"/>
</dbReference>
<dbReference type="PANTHER" id="PTHR40274">
    <property type="entry name" value="VIRGINIAMYCIN B LYASE"/>
    <property type="match status" value="1"/>
</dbReference>
<evidence type="ECO:0000313" key="3">
    <source>
        <dbReference type="Proteomes" id="UP000662314"/>
    </source>
</evidence>
<dbReference type="Proteomes" id="UP000662314">
    <property type="component" value="Unassembled WGS sequence"/>
</dbReference>
<organism evidence="2 3">
    <name type="scientific">Dendronalium phyllosphericum CENA369</name>
    <dbReference type="NCBI Taxonomy" id="1725256"/>
    <lineage>
        <taxon>Bacteria</taxon>
        <taxon>Bacillati</taxon>
        <taxon>Cyanobacteriota</taxon>
        <taxon>Cyanophyceae</taxon>
        <taxon>Nostocales</taxon>
        <taxon>Nostocaceae</taxon>
        <taxon>Dendronalium</taxon>
        <taxon>Dendronalium phyllosphericum</taxon>
    </lineage>
</organism>
<dbReference type="EMBL" id="JAECZA010000070">
    <property type="protein sequence ID" value="MBH8574400.1"/>
    <property type="molecule type" value="Genomic_DNA"/>
</dbReference>
<feature type="domain" description="DUF6923" evidence="1">
    <location>
        <begin position="92"/>
        <end position="227"/>
    </location>
</feature>
<dbReference type="InterPro" id="IPR015943">
    <property type="entry name" value="WD40/YVTN_repeat-like_dom_sf"/>
</dbReference>
<dbReference type="AlphaFoldDB" id="A0A8J7I7C1"/>
<protein>
    <recommendedName>
        <fullName evidence="1">DUF6923 domain-containing protein</fullName>
    </recommendedName>
</protein>
<evidence type="ECO:0000259" key="1">
    <source>
        <dbReference type="Pfam" id="PF21959"/>
    </source>
</evidence>
<proteinExistence type="predicted"/>
<dbReference type="PANTHER" id="PTHR40274:SF3">
    <property type="entry name" value="VIRGINIAMYCIN B LYASE"/>
    <property type="match status" value="1"/>
</dbReference>
<dbReference type="Pfam" id="PF21959">
    <property type="entry name" value="DUF6923"/>
    <property type="match status" value="1"/>
</dbReference>
<gene>
    <name evidence="2" type="ORF">I8752_15495</name>
</gene>
<comment type="caution">
    <text evidence="2">The sequence shown here is derived from an EMBL/GenBank/DDBJ whole genome shotgun (WGS) entry which is preliminary data.</text>
</comment>
<dbReference type="InterPro" id="IPR054215">
    <property type="entry name" value="DUF6923"/>
</dbReference>
<sequence length="385" mass="40780">MMRNFAKLIPLGTVVAVLNFTTLEAHAFLFVSNVANKPLNPDNPAVINLDLSDNFTPGNSSILRYDEKTGKFLDVFVPKGVIGLTSGIAFGKDGNLYAADQANNSILRFNGKTGALIDTFLQFGANEPKRPEDIVFGDDGDLYVSGLAGGGVLRYDVQTGTRSIVAQTNSQGGNLLSAGLNFGPDGKLYISSVLNDNSILRYDPTTGAVDTFIPPSIAQAVPSGTVFSPDGKSLYNGTFIGAPTIKEYNGQTGALIGDFVTASDNGGLQTSSRLRFGADGNLYVSDFLGSAIRRYDGKTGAFIDTFVPTGSGGLQNPGGFAFFTPIPEPSAWLGVVAVGAYLGISRLRKGKQNNSEMKFATIPNDSWHQARISSEIVDSTNRKNS</sequence>
<keyword evidence="3" id="KW-1185">Reference proteome</keyword>
<dbReference type="RefSeq" id="WP_214433211.1">
    <property type="nucleotide sequence ID" value="NZ_CAWPUQ010000307.1"/>
</dbReference>